<dbReference type="AlphaFoldDB" id="A0A4V2XZV1"/>
<proteinExistence type="inferred from homology"/>
<reference evidence="6 7" key="1">
    <citation type="submission" date="2019-03" db="EMBL/GenBank/DDBJ databases">
        <title>Draft genome sequences of novel Actinobacteria.</title>
        <authorList>
            <person name="Sahin N."/>
            <person name="Ay H."/>
            <person name="Saygin H."/>
        </authorList>
    </citation>
    <scope>NUCLEOTIDE SEQUENCE [LARGE SCALE GENOMIC DNA]</scope>
    <source>
        <strain evidence="6 7">DSM 41900</strain>
    </source>
</reference>
<sequence>MNIHSHFRSRRVVGAITTALTAGLLVASCSSRDLALDLGDDRGQGTEGGGGAGTESVPAGDSYPGLSDALAQQRIQWGDCAAPTPLQGEGMGRPTQLSDGTPWQCGTLTVPVDYERPDGDTIDMALIRVVSPVAEEDRLGSLVFNFGGPGSSGVGTLPLIDEEYEELRTGGFDLVSFDPRGVGESSGVVCLSDDEIDDGDQEDTGPPRSAEEEAELVADSEEYAAACAAHSGDLLPHLSTNNTARDMDLLRHALGDDRLNYFGISYGTELGAVYAHLFPENVGRAVLDAVVDPNPDPVAQSLLDAEGFQLALEHYLEDCATGADCPTGGDVGTGVATIETLLDDLTAEPLPTGDPEGRRLTSGLAMTGIAAALYSEDSWEYLTMGLDEALNAGSGDTLLLLADFYNGRDSQGRYSNLMPALNAIRCADDPSRMEVDEVVRHRDAFETASPVFGEWMLWGVSGCLGWPFEEAAEPEEFSAPDAAAPLLLVATTGDPATPYAGAERMQEAIGGPSVAPLLTNDGEGHGAYTPDNACVADAVNGHLLRGETPEDGLRCE</sequence>
<feature type="region of interest" description="Disordered" evidence="4">
    <location>
        <begin position="190"/>
        <end position="211"/>
    </location>
</feature>
<evidence type="ECO:0000256" key="1">
    <source>
        <dbReference type="ARBA" id="ARBA00010088"/>
    </source>
</evidence>
<name>A0A4V2XZV1_9ACTN</name>
<dbReference type="RefSeq" id="WP_132822082.1">
    <property type="nucleotide sequence ID" value="NZ_SMKI01000663.1"/>
</dbReference>
<feature type="compositionally biased region" description="Acidic residues" evidence="4">
    <location>
        <begin position="192"/>
        <end position="203"/>
    </location>
</feature>
<evidence type="ECO:0000256" key="3">
    <source>
        <dbReference type="ARBA" id="ARBA00022801"/>
    </source>
</evidence>
<evidence type="ECO:0000259" key="5">
    <source>
        <dbReference type="Pfam" id="PF08386"/>
    </source>
</evidence>
<dbReference type="InterPro" id="IPR013595">
    <property type="entry name" value="Pept_S33_TAP-like_C"/>
</dbReference>
<dbReference type="Gene3D" id="3.40.50.1820">
    <property type="entry name" value="alpha/beta hydrolase"/>
    <property type="match status" value="1"/>
</dbReference>
<keyword evidence="7" id="KW-1185">Reference proteome</keyword>
<feature type="region of interest" description="Disordered" evidence="4">
    <location>
        <begin position="40"/>
        <end position="65"/>
    </location>
</feature>
<dbReference type="InterPro" id="IPR029058">
    <property type="entry name" value="AB_hydrolase_fold"/>
</dbReference>
<keyword evidence="2" id="KW-0732">Signal</keyword>
<organism evidence="6 7">
    <name type="scientific">Streptomyces hainanensis</name>
    <dbReference type="NCBI Taxonomy" id="402648"/>
    <lineage>
        <taxon>Bacteria</taxon>
        <taxon>Bacillati</taxon>
        <taxon>Actinomycetota</taxon>
        <taxon>Actinomycetes</taxon>
        <taxon>Kitasatosporales</taxon>
        <taxon>Streptomycetaceae</taxon>
        <taxon>Streptomyces</taxon>
    </lineage>
</organism>
<dbReference type="Proteomes" id="UP000295345">
    <property type="component" value="Unassembled WGS sequence"/>
</dbReference>
<gene>
    <name evidence="6" type="ORF">E1283_34315</name>
</gene>
<feature type="domain" description="Peptidase S33 tripeptidyl aminopeptidase-like C-terminal" evidence="5">
    <location>
        <begin position="449"/>
        <end position="555"/>
    </location>
</feature>
<dbReference type="EMBL" id="SMKI01000663">
    <property type="protein sequence ID" value="TDC62295.1"/>
    <property type="molecule type" value="Genomic_DNA"/>
</dbReference>
<dbReference type="PANTHER" id="PTHR43248:SF29">
    <property type="entry name" value="TRIPEPTIDYL AMINOPEPTIDASE"/>
    <property type="match status" value="1"/>
</dbReference>
<protein>
    <submittedName>
        <fullName evidence="6">Alpha/beta hydrolase</fullName>
    </submittedName>
</protein>
<dbReference type="GO" id="GO:0016787">
    <property type="term" value="F:hydrolase activity"/>
    <property type="evidence" value="ECO:0007669"/>
    <property type="project" value="UniProtKB-KW"/>
</dbReference>
<comment type="similarity">
    <text evidence="1">Belongs to the peptidase S33 family.</text>
</comment>
<dbReference type="PANTHER" id="PTHR43248">
    <property type="entry name" value="2-SUCCINYL-6-HYDROXY-2,4-CYCLOHEXADIENE-1-CARBOXYLATE SYNTHASE"/>
    <property type="match status" value="1"/>
</dbReference>
<keyword evidence="3 6" id="KW-0378">Hydrolase</keyword>
<dbReference type="InterPro" id="IPR051601">
    <property type="entry name" value="Serine_prot/Carboxylest_S33"/>
</dbReference>
<evidence type="ECO:0000313" key="7">
    <source>
        <dbReference type="Proteomes" id="UP000295345"/>
    </source>
</evidence>
<evidence type="ECO:0000313" key="6">
    <source>
        <dbReference type="EMBL" id="TDC62295.1"/>
    </source>
</evidence>
<comment type="caution">
    <text evidence="6">The sequence shown here is derived from an EMBL/GenBank/DDBJ whole genome shotgun (WGS) entry which is preliminary data.</text>
</comment>
<accession>A0A4V2XZV1</accession>
<dbReference type="OrthoDB" id="4498590at2"/>
<evidence type="ECO:0000256" key="2">
    <source>
        <dbReference type="ARBA" id="ARBA00022729"/>
    </source>
</evidence>
<dbReference type="SUPFAM" id="SSF53474">
    <property type="entry name" value="alpha/beta-Hydrolases"/>
    <property type="match status" value="1"/>
</dbReference>
<evidence type="ECO:0000256" key="4">
    <source>
        <dbReference type="SAM" id="MobiDB-lite"/>
    </source>
</evidence>
<dbReference type="Pfam" id="PF08386">
    <property type="entry name" value="Abhydrolase_4"/>
    <property type="match status" value="1"/>
</dbReference>